<keyword evidence="1" id="KW-1133">Transmembrane helix</keyword>
<name>A0A316WHW6_9FLAO</name>
<comment type="caution">
    <text evidence="2">The sequence shown here is derived from an EMBL/GenBank/DDBJ whole genome shotgun (WGS) entry which is preliminary data.</text>
</comment>
<protein>
    <submittedName>
        <fullName evidence="2">Uncharacterized protein</fullName>
    </submittedName>
</protein>
<evidence type="ECO:0000313" key="2">
    <source>
        <dbReference type="EMBL" id="PWN58070.1"/>
    </source>
</evidence>
<feature type="transmembrane region" description="Helical" evidence="1">
    <location>
        <begin position="38"/>
        <end position="56"/>
    </location>
</feature>
<accession>A0A316WHW6</accession>
<dbReference type="EMBL" id="PPEG02000014">
    <property type="protein sequence ID" value="PWN58070.1"/>
    <property type="molecule type" value="Genomic_DNA"/>
</dbReference>
<keyword evidence="1" id="KW-0812">Transmembrane</keyword>
<reference evidence="2 3" key="1">
    <citation type="submission" date="2018-04" db="EMBL/GenBank/DDBJ databases">
        <title>Chryseobacterium oncorhynchi 701B-08T from rainbow trout, and Chryseobacterium viscerum 687B-08T from diseased fish.</title>
        <authorList>
            <person name="Jeong J.-J."/>
            <person name="Lee Y.J."/>
            <person name="Pathiraja D."/>
            <person name="Park B."/>
            <person name="Choi I.-G."/>
            <person name="Kim K.D."/>
        </authorList>
    </citation>
    <scope>NUCLEOTIDE SEQUENCE [LARGE SCALE GENOMIC DNA]</scope>
    <source>
        <strain evidence="2 3">687B-08</strain>
    </source>
</reference>
<keyword evidence="1" id="KW-0472">Membrane</keyword>
<sequence>MMLEMFVSAPSLSHTSWIEYSLLLYFKGILKVKESDSFSFSTLLLLVTGLVCASLLEQLIFIENIRESDIIRLCIFIKIIH</sequence>
<evidence type="ECO:0000256" key="1">
    <source>
        <dbReference type="SAM" id="Phobius"/>
    </source>
</evidence>
<dbReference type="Proteomes" id="UP000236413">
    <property type="component" value="Unassembled WGS sequence"/>
</dbReference>
<gene>
    <name evidence="2" type="ORF">C1634_024900</name>
</gene>
<organism evidence="2 3">
    <name type="scientific">Chryseobacterium viscerum</name>
    <dbReference type="NCBI Taxonomy" id="1037377"/>
    <lineage>
        <taxon>Bacteria</taxon>
        <taxon>Pseudomonadati</taxon>
        <taxon>Bacteroidota</taxon>
        <taxon>Flavobacteriia</taxon>
        <taxon>Flavobacteriales</taxon>
        <taxon>Weeksellaceae</taxon>
        <taxon>Chryseobacterium group</taxon>
        <taxon>Chryseobacterium</taxon>
    </lineage>
</organism>
<evidence type="ECO:0000313" key="3">
    <source>
        <dbReference type="Proteomes" id="UP000236413"/>
    </source>
</evidence>
<dbReference type="AlphaFoldDB" id="A0A316WHW6"/>
<proteinExistence type="predicted"/>